<feature type="compositionally biased region" description="Low complexity" evidence="2">
    <location>
        <begin position="511"/>
        <end position="532"/>
    </location>
</feature>
<feature type="compositionally biased region" description="Low complexity" evidence="2">
    <location>
        <begin position="267"/>
        <end position="276"/>
    </location>
</feature>
<feature type="compositionally biased region" description="Low complexity" evidence="2">
    <location>
        <begin position="29"/>
        <end position="46"/>
    </location>
</feature>
<dbReference type="PROSITE" id="PS50157">
    <property type="entry name" value="ZINC_FINGER_C2H2_2"/>
    <property type="match status" value="1"/>
</dbReference>
<dbReference type="PANTHER" id="PTHR36167">
    <property type="entry name" value="C2H2 FINGER DOMAIN TRANSCRIPTION FACTOR (EUROFUNG)-RELATED"/>
    <property type="match status" value="1"/>
</dbReference>
<feature type="compositionally biased region" description="Low complexity" evidence="2">
    <location>
        <begin position="584"/>
        <end position="603"/>
    </location>
</feature>
<dbReference type="Proteomes" id="UP000567179">
    <property type="component" value="Unassembled WGS sequence"/>
</dbReference>
<comment type="caution">
    <text evidence="4">The sequence shown here is derived from an EMBL/GenBank/DDBJ whole genome shotgun (WGS) entry which is preliminary data.</text>
</comment>
<feature type="compositionally biased region" description="Polar residues" evidence="2">
    <location>
        <begin position="533"/>
        <end position="544"/>
    </location>
</feature>
<feature type="region of interest" description="Disordered" evidence="2">
    <location>
        <begin position="59"/>
        <end position="90"/>
    </location>
</feature>
<feature type="region of interest" description="Disordered" evidence="2">
    <location>
        <begin position="125"/>
        <end position="157"/>
    </location>
</feature>
<gene>
    <name evidence="4" type="ORF">D9619_006444</name>
</gene>
<keyword evidence="1" id="KW-0479">Metal-binding</keyword>
<evidence type="ECO:0000313" key="5">
    <source>
        <dbReference type="Proteomes" id="UP000567179"/>
    </source>
</evidence>
<accession>A0A8H5B5B7</accession>
<feature type="region of interest" description="Disordered" evidence="2">
    <location>
        <begin position="638"/>
        <end position="711"/>
    </location>
</feature>
<dbReference type="GO" id="GO:0006355">
    <property type="term" value="P:regulation of DNA-templated transcription"/>
    <property type="evidence" value="ECO:0007669"/>
    <property type="project" value="InterPro"/>
</dbReference>
<dbReference type="OrthoDB" id="1939603at2759"/>
<feature type="region of interest" description="Disordered" evidence="2">
    <location>
        <begin position="510"/>
        <end position="603"/>
    </location>
</feature>
<evidence type="ECO:0000259" key="3">
    <source>
        <dbReference type="PROSITE" id="PS50157"/>
    </source>
</evidence>
<dbReference type="AlphaFoldDB" id="A0A8H5B5B7"/>
<keyword evidence="1" id="KW-0863">Zinc-finger</keyword>
<organism evidence="4 5">
    <name type="scientific">Psilocybe cf. subviscida</name>
    <dbReference type="NCBI Taxonomy" id="2480587"/>
    <lineage>
        <taxon>Eukaryota</taxon>
        <taxon>Fungi</taxon>
        <taxon>Dikarya</taxon>
        <taxon>Basidiomycota</taxon>
        <taxon>Agaricomycotina</taxon>
        <taxon>Agaricomycetes</taxon>
        <taxon>Agaricomycetidae</taxon>
        <taxon>Agaricales</taxon>
        <taxon>Agaricineae</taxon>
        <taxon>Strophariaceae</taxon>
        <taxon>Psilocybe</taxon>
    </lineage>
</organism>
<feature type="region of interest" description="Disordered" evidence="2">
    <location>
        <begin position="1"/>
        <end position="46"/>
    </location>
</feature>
<feature type="compositionally biased region" description="Gly residues" evidence="2">
    <location>
        <begin position="650"/>
        <end position="666"/>
    </location>
</feature>
<feature type="compositionally biased region" description="Pro residues" evidence="2">
    <location>
        <begin position="207"/>
        <end position="223"/>
    </location>
</feature>
<name>A0A8H5B5B7_9AGAR</name>
<feature type="compositionally biased region" description="Basic residues" evidence="2">
    <location>
        <begin position="432"/>
        <end position="445"/>
    </location>
</feature>
<feature type="region of interest" description="Disordered" evidence="2">
    <location>
        <begin position="257"/>
        <end position="276"/>
    </location>
</feature>
<dbReference type="PROSITE" id="PS00028">
    <property type="entry name" value="ZINC_FINGER_C2H2_1"/>
    <property type="match status" value="1"/>
</dbReference>
<dbReference type="InterPro" id="IPR039327">
    <property type="entry name" value="CON7-like"/>
</dbReference>
<keyword evidence="1" id="KW-0862">Zinc</keyword>
<dbReference type="InterPro" id="IPR013087">
    <property type="entry name" value="Znf_C2H2_type"/>
</dbReference>
<feature type="region of interest" description="Disordered" evidence="2">
    <location>
        <begin position="428"/>
        <end position="493"/>
    </location>
</feature>
<dbReference type="PANTHER" id="PTHR36167:SF3">
    <property type="entry name" value="C2H2 FINGER DOMAIN TRANSCRIPTION FACTOR (EUROFUNG)-RELATED"/>
    <property type="match status" value="1"/>
</dbReference>
<evidence type="ECO:0000256" key="1">
    <source>
        <dbReference type="PROSITE-ProRule" id="PRU00042"/>
    </source>
</evidence>
<feature type="compositionally biased region" description="Low complexity" evidence="2">
    <location>
        <begin position="545"/>
        <end position="560"/>
    </location>
</feature>
<protein>
    <recommendedName>
        <fullName evidence="3">C2H2-type domain-containing protein</fullName>
    </recommendedName>
</protein>
<feature type="domain" description="C2H2-type" evidence="3">
    <location>
        <begin position="367"/>
        <end position="398"/>
    </location>
</feature>
<feature type="region of interest" description="Disordered" evidence="2">
    <location>
        <begin position="189"/>
        <end position="246"/>
    </location>
</feature>
<dbReference type="EMBL" id="JAACJJ010000042">
    <property type="protein sequence ID" value="KAF5316531.1"/>
    <property type="molecule type" value="Genomic_DNA"/>
</dbReference>
<evidence type="ECO:0000256" key="2">
    <source>
        <dbReference type="SAM" id="MobiDB-lite"/>
    </source>
</evidence>
<keyword evidence="5" id="KW-1185">Reference proteome</keyword>
<dbReference type="GO" id="GO:0008270">
    <property type="term" value="F:zinc ion binding"/>
    <property type="evidence" value="ECO:0007669"/>
    <property type="project" value="UniProtKB-KW"/>
</dbReference>
<reference evidence="4 5" key="1">
    <citation type="journal article" date="2020" name="ISME J.">
        <title>Uncovering the hidden diversity of litter-decomposition mechanisms in mushroom-forming fungi.</title>
        <authorList>
            <person name="Floudas D."/>
            <person name="Bentzer J."/>
            <person name="Ahren D."/>
            <person name="Johansson T."/>
            <person name="Persson P."/>
            <person name="Tunlid A."/>
        </authorList>
    </citation>
    <scope>NUCLEOTIDE SEQUENCE [LARGE SCALE GENOMIC DNA]</scope>
    <source>
        <strain evidence="4 5">CBS 101986</strain>
    </source>
</reference>
<proteinExistence type="predicted"/>
<evidence type="ECO:0000313" key="4">
    <source>
        <dbReference type="EMBL" id="KAF5316531.1"/>
    </source>
</evidence>
<feature type="compositionally biased region" description="Basic and acidic residues" evidence="2">
    <location>
        <begin position="71"/>
        <end position="90"/>
    </location>
</feature>
<sequence>MLALPLPHVFSSNEPAQKHDTFAFAPDMSRPLLDPSTPSPSPVDASSRSAIIHTQSFLHQDQHQNQHQLQNHHDSLPDLPEDKYHHPDYPVRRMSEPAALSPLYYASPESSSSSSATMSNNNNNHFTFSSDAAESSSAPGSRPLFAPSLHPRASTGSLRDARLQHLAHQQQPTNNISHTRVQYRDTYPNYLDDEQPLSPTGTFAHNLPPPHPHAPHAHAPPPSSSGSSAGGAMHHQHGLYQQGCSSTGGYAPYSPLSDNLYGPSPPGTGTSTSSSLAGGAYGSLGSGLSGSSLGGPPLTPGSPSRSIAAHFRRSLTDGGAAAHEACDSGANGSTSDADRKTYAFVALPGNTVKKRPRRRYDEIERMYMCIWPDCGKAYGTLNHLNAHVSMQRHGKKRNPAEFKELRKQWRKAKKEQQEAAALAQLALGPHGHGMHHGHHSHGHTLTRRDSFPGAFGTQHGSYLDEDDEDLYHRPSHSSHGYGSHHSHSQHHPQLGGFEIDLEFDYPDHHQQQQFPNIHSQQQSQQQQIYGQNANASSFGNSRMFQQQQQQQRLHQQQQQQSHLPPSMVGTWNHPQSQHQHHSQLPHLDIPPNQHQHQAHQYQQSPALDLDISGIADVNASPFGFNAGAGGITVPASNYASQSHTPAGSRPGTGAGGGLGHGHGQGMHGMHLAVEGGMGHGLRRSLSASVEEEELHLQHRQQHSQDAYVVQS</sequence>